<dbReference type="PANTHER" id="PTHR48050:SF13">
    <property type="entry name" value="STEROL 3-BETA-GLUCOSYLTRANSFERASE UGT80A2"/>
    <property type="match status" value="1"/>
</dbReference>
<keyword evidence="2" id="KW-0328">Glycosyltransferase</keyword>
<gene>
    <name evidence="6" type="primary">saqGT6</name>
</gene>
<dbReference type="GO" id="GO:0016758">
    <property type="term" value="F:hexosyltransferase activity"/>
    <property type="evidence" value="ECO:0007669"/>
    <property type="project" value="UniProtKB-ARBA"/>
</dbReference>
<accession>C4NYM1</accession>
<evidence type="ECO:0000259" key="5">
    <source>
        <dbReference type="Pfam" id="PF21036"/>
    </source>
</evidence>
<dbReference type="GO" id="GO:0008194">
    <property type="term" value="F:UDP-glycosyltransferase activity"/>
    <property type="evidence" value="ECO:0007669"/>
    <property type="project" value="InterPro"/>
</dbReference>
<dbReference type="CDD" id="cd03784">
    <property type="entry name" value="GT1_Gtf-like"/>
    <property type="match status" value="1"/>
</dbReference>
<name>C4NYM1_9ACTN</name>
<reference evidence="6" key="2">
    <citation type="journal article" date="2009" name="ChemBioChem">
        <title>Cloning and sequencing of the biosynthetic gene cluster for saquayamycin Z and galtamycin B and the elucidation of the assembly of their saccharide chains.</title>
        <authorList>
            <person name="Erb A."/>
            <person name="Luzhetskyy A."/>
            <person name="Hardter U."/>
            <person name="Bechthold A."/>
        </authorList>
    </citation>
    <scope>NUCLEOTIDE SEQUENCE</scope>
    <source>
        <strain evidence="6">Tu 6368</strain>
    </source>
</reference>
<sequence>MRVMLAVSDWTTHWLNMVPLGWALQAAGHEVRVVCPPFQTLPATRAGLVPVEILQPGELVTKARMHNHVNARAGHWPYSDLPPDLVTGEPVASLDDFDPFAWIEENKARMIDAAVRSTDAAVEFARWWQPHLVIHDLMSVEGPLVARVLGVPATLTLWGPVGPDDEVPGVPGLRFLAVDTSRAFQRYDVGQWGPDGIEHVIDPCPPGLRLPLRARRLPIRQLPYNGPGAWPSWLREPPERPRVCVVWGTSVSSVFGPGSFPVPRLVEALAGLDVEVVFTVTGPDHDRIGPLPARMRAMQNVPLHLLLPTCDLVVHHGGGGSTMTALAAGVPQLVLPPGGDQEMIGARAEAAGVARVRHNAVADPGWIHAATADLLGGPGYRSAADRLRQEMAERPNPPAVVTELEALAADGVSLGR</sequence>
<reference evidence="6" key="1">
    <citation type="journal article" date="2007" name="Appl. Microbiol. Biotechnol.">
        <title>A strategy for cloning glycosyltransferase genes involved in natural product biosynthesis.</title>
        <authorList>
            <person name="Luzhetskyy A."/>
            <person name="Weiss H."/>
            <person name="Charge A."/>
            <person name="Welle E."/>
            <person name="Linnenbrink A."/>
            <person name="Vente A."/>
            <person name="Bechthold A."/>
        </authorList>
    </citation>
    <scope>NUCLEOTIDE SEQUENCE</scope>
    <source>
        <strain evidence="6">Tu 6368</strain>
    </source>
</reference>
<dbReference type="PANTHER" id="PTHR48050">
    <property type="entry name" value="STEROL 3-BETA-GLUCOSYLTRANSFERASE"/>
    <property type="match status" value="1"/>
</dbReference>
<dbReference type="AlphaFoldDB" id="C4NYM1"/>
<proteinExistence type="inferred from homology"/>
<evidence type="ECO:0000259" key="4">
    <source>
        <dbReference type="Pfam" id="PF06722"/>
    </source>
</evidence>
<keyword evidence="3" id="KW-0808">Transferase</keyword>
<dbReference type="EMBL" id="FJ670504">
    <property type="protein sequence ID" value="ACP19375.1"/>
    <property type="molecule type" value="Genomic_DNA"/>
</dbReference>
<evidence type="ECO:0000256" key="3">
    <source>
        <dbReference type="ARBA" id="ARBA00022679"/>
    </source>
</evidence>
<dbReference type="SUPFAM" id="SSF53756">
    <property type="entry name" value="UDP-Glycosyltransferase/glycogen phosphorylase"/>
    <property type="match status" value="1"/>
</dbReference>
<dbReference type="InterPro" id="IPR002213">
    <property type="entry name" value="UDP_glucos_trans"/>
</dbReference>
<dbReference type="Pfam" id="PF21036">
    <property type="entry name" value="EryCIII-like_N"/>
    <property type="match status" value="1"/>
</dbReference>
<evidence type="ECO:0000256" key="1">
    <source>
        <dbReference type="ARBA" id="ARBA00006962"/>
    </source>
</evidence>
<evidence type="ECO:0000313" key="6">
    <source>
        <dbReference type="EMBL" id="ACP19375.1"/>
    </source>
</evidence>
<dbReference type="FunFam" id="3.40.50.2000:FF:000072">
    <property type="entry name" value="Glycosyl transferase"/>
    <property type="match status" value="1"/>
</dbReference>
<dbReference type="InterPro" id="IPR048284">
    <property type="entry name" value="EryCIII-like_N"/>
</dbReference>
<dbReference type="CAZy" id="GT1">
    <property type="family name" value="Glycosyltransferase Family 1"/>
</dbReference>
<feature type="domain" description="Erythromycin biosynthesis protein CIII-like C-terminal" evidence="4">
    <location>
        <begin position="265"/>
        <end position="407"/>
    </location>
</feature>
<comment type="similarity">
    <text evidence="1">Belongs to the glycosyltransferase 28 family.</text>
</comment>
<dbReference type="InterPro" id="IPR010610">
    <property type="entry name" value="EryCIII-like_C"/>
</dbReference>
<dbReference type="Pfam" id="PF06722">
    <property type="entry name" value="EryCIII-like_C"/>
    <property type="match status" value="1"/>
</dbReference>
<dbReference type="InterPro" id="IPR050426">
    <property type="entry name" value="Glycosyltransferase_28"/>
</dbReference>
<protein>
    <submittedName>
        <fullName evidence="6">SaqGT6</fullName>
    </submittedName>
</protein>
<feature type="domain" description="Erythromycin biosynthesis protein CIII-like N-terminal" evidence="5">
    <location>
        <begin position="22"/>
        <end position="248"/>
    </location>
</feature>
<evidence type="ECO:0000256" key="2">
    <source>
        <dbReference type="ARBA" id="ARBA00022676"/>
    </source>
</evidence>
<dbReference type="Gene3D" id="3.40.50.2000">
    <property type="entry name" value="Glycogen Phosphorylase B"/>
    <property type="match status" value="2"/>
</dbReference>
<dbReference type="GO" id="GO:0017000">
    <property type="term" value="P:antibiotic biosynthetic process"/>
    <property type="evidence" value="ECO:0007669"/>
    <property type="project" value="UniProtKB-ARBA"/>
</dbReference>
<organism evidence="6">
    <name type="scientific">Micromonospora sp. Tu 6368</name>
    <dbReference type="NCBI Taxonomy" id="428986"/>
    <lineage>
        <taxon>Bacteria</taxon>
        <taxon>Bacillati</taxon>
        <taxon>Actinomycetota</taxon>
        <taxon>Actinomycetes</taxon>
        <taxon>Micromonosporales</taxon>
        <taxon>Micromonosporaceae</taxon>
        <taxon>Micromonospora</taxon>
    </lineage>
</organism>